<keyword evidence="4" id="KW-1185">Reference proteome</keyword>
<evidence type="ECO:0000313" key="3">
    <source>
        <dbReference type="EMBL" id="KLO08711.1"/>
    </source>
</evidence>
<sequence length="452" mass="51556">MTTVFKLPSEILLDVFSLAIRNSHIPHLTFTTGNIFQDCVALINISRVCRRWRELALTDPSFWSSIHIHLDDPTAETLRQAAYFADVCYSRSKDLPLTIFITLANLSDLRIAHLLLQSVISHEARWTRIAINLTPNPRSPESSAIPFPESHDGATEEHDLSLRNAGSSHLKEFQCNLGTLFTYSMTEPLPALESLKITCYKLTGCLYTLTKWLPLAPNLQELDLTVHYDCFVAYCTERNEQAWMTAAQETRVRPHFVLPALRTLNAWAPLIPYFTCPALERYVMDMISWRSQDLINYLEFIERSGAPSSFRTIEIRRPNDLLNIAPVRAYFVQSITNVVVISPGELFFDFFLERSEDGQDFAILPGLEYLEITGFVDAYFGHFSTLVTSRWDIGAPRRALKSVKLEDCFWSSPIPELLLSPTRAGIDLTLVEERWREIARCVNEGLLLSICE</sequence>
<proteinExistence type="predicted"/>
<evidence type="ECO:0000259" key="2">
    <source>
        <dbReference type="Pfam" id="PF12937"/>
    </source>
</evidence>
<dbReference type="InterPro" id="IPR036047">
    <property type="entry name" value="F-box-like_dom_sf"/>
</dbReference>
<name>A0A0H2RV71_9AGAM</name>
<evidence type="ECO:0000256" key="1">
    <source>
        <dbReference type="SAM" id="MobiDB-lite"/>
    </source>
</evidence>
<evidence type="ECO:0000313" key="4">
    <source>
        <dbReference type="Proteomes" id="UP000053477"/>
    </source>
</evidence>
<gene>
    <name evidence="3" type="ORF">SCHPADRAFT_1000753</name>
</gene>
<dbReference type="Pfam" id="PF12937">
    <property type="entry name" value="F-box-like"/>
    <property type="match status" value="1"/>
</dbReference>
<protein>
    <recommendedName>
        <fullName evidence="2">F-box domain-containing protein</fullName>
    </recommendedName>
</protein>
<dbReference type="STRING" id="27342.A0A0H2RV71"/>
<dbReference type="EMBL" id="KQ086080">
    <property type="protein sequence ID" value="KLO08711.1"/>
    <property type="molecule type" value="Genomic_DNA"/>
</dbReference>
<feature type="domain" description="F-box" evidence="2">
    <location>
        <begin position="6"/>
        <end position="68"/>
    </location>
</feature>
<feature type="region of interest" description="Disordered" evidence="1">
    <location>
        <begin position="137"/>
        <end position="157"/>
    </location>
</feature>
<dbReference type="AlphaFoldDB" id="A0A0H2RV71"/>
<organism evidence="3 4">
    <name type="scientific">Schizopora paradoxa</name>
    <dbReference type="NCBI Taxonomy" id="27342"/>
    <lineage>
        <taxon>Eukaryota</taxon>
        <taxon>Fungi</taxon>
        <taxon>Dikarya</taxon>
        <taxon>Basidiomycota</taxon>
        <taxon>Agaricomycotina</taxon>
        <taxon>Agaricomycetes</taxon>
        <taxon>Hymenochaetales</taxon>
        <taxon>Schizoporaceae</taxon>
        <taxon>Schizopora</taxon>
    </lineage>
</organism>
<dbReference type="InterPro" id="IPR001810">
    <property type="entry name" value="F-box_dom"/>
</dbReference>
<dbReference type="Proteomes" id="UP000053477">
    <property type="component" value="Unassembled WGS sequence"/>
</dbReference>
<dbReference type="InParanoid" id="A0A0H2RV71"/>
<reference evidence="3 4" key="1">
    <citation type="submission" date="2015-04" db="EMBL/GenBank/DDBJ databases">
        <title>Complete genome sequence of Schizopora paradoxa KUC8140, a cosmopolitan wood degrader in East Asia.</title>
        <authorList>
            <consortium name="DOE Joint Genome Institute"/>
            <person name="Min B."/>
            <person name="Park H."/>
            <person name="Jang Y."/>
            <person name="Kim J.-J."/>
            <person name="Kim K.H."/>
            <person name="Pangilinan J."/>
            <person name="Lipzen A."/>
            <person name="Riley R."/>
            <person name="Grigoriev I.V."/>
            <person name="Spatafora J.W."/>
            <person name="Choi I.-G."/>
        </authorList>
    </citation>
    <scope>NUCLEOTIDE SEQUENCE [LARGE SCALE GENOMIC DNA]</scope>
    <source>
        <strain evidence="3 4">KUC8140</strain>
    </source>
</reference>
<dbReference type="Gene3D" id="1.20.1280.50">
    <property type="match status" value="1"/>
</dbReference>
<accession>A0A0H2RV71</accession>
<dbReference type="OrthoDB" id="3270987at2759"/>
<dbReference type="SUPFAM" id="SSF81383">
    <property type="entry name" value="F-box domain"/>
    <property type="match status" value="1"/>
</dbReference>